<evidence type="ECO:0000256" key="2">
    <source>
        <dbReference type="ARBA" id="ARBA00023239"/>
    </source>
</evidence>
<name>A0A6J7J416_9ZZZZ</name>
<dbReference type="PANTHER" id="PTHR11941:SF169">
    <property type="entry name" value="(7AS)-7A-METHYL-1,5-DIOXO-2,3,5,6,7,7A-HEXAHYDRO-1H-INDENE-CARBOXYL-COA HYDROLASE"/>
    <property type="match status" value="1"/>
</dbReference>
<reference evidence="3" key="1">
    <citation type="submission" date="2020-05" db="EMBL/GenBank/DDBJ databases">
        <authorList>
            <person name="Chiriac C."/>
            <person name="Salcher M."/>
            <person name="Ghai R."/>
            <person name="Kavagutti S V."/>
        </authorList>
    </citation>
    <scope>NUCLEOTIDE SEQUENCE</scope>
</reference>
<dbReference type="InterPro" id="IPR029045">
    <property type="entry name" value="ClpP/crotonase-like_dom_sf"/>
</dbReference>
<dbReference type="InterPro" id="IPR001753">
    <property type="entry name" value="Enoyl-CoA_hydra/iso"/>
</dbReference>
<dbReference type="Gene3D" id="1.10.12.10">
    <property type="entry name" value="Lyase 2-enoyl-coa Hydratase, Chain A, domain 2"/>
    <property type="match status" value="1"/>
</dbReference>
<proteinExistence type="predicted"/>
<dbReference type="EMBL" id="CAFBMX010000008">
    <property type="protein sequence ID" value="CAB4938083.1"/>
    <property type="molecule type" value="Genomic_DNA"/>
</dbReference>
<dbReference type="InterPro" id="IPR014748">
    <property type="entry name" value="Enoyl-CoA_hydra_C"/>
</dbReference>
<protein>
    <submittedName>
        <fullName evidence="3">Unannotated protein</fullName>
    </submittedName>
</protein>
<accession>A0A6J7J416</accession>
<sequence>MSLTTATSAKGAENSFEFLRIEQDGPIATVSMTRAPVNAVNQKMYGEIRDCFTWADELMPGARVVIFRGEGKHFCAGNDLDEFGTMTLQNSPARMKLVREAFSSVYDCPIPTIAAVQGVAAGTGVSLCSLCDVIICGESARLVTPEVSIGVMGAARHLARVVPEHIMRRMYYTAEPVPAADLVQFGGIDSVVPDAELLDTARALAARMAVHSGAALRQAKEVLNQVEFLDVKTGYEIEQRATARLSGHPDSLEGRAAVLEKRAPKFADA</sequence>
<evidence type="ECO:0000313" key="3">
    <source>
        <dbReference type="EMBL" id="CAB4938083.1"/>
    </source>
</evidence>
<dbReference type="Gene3D" id="3.90.226.10">
    <property type="entry name" value="2-enoyl-CoA Hydratase, Chain A, domain 1"/>
    <property type="match status" value="1"/>
</dbReference>
<gene>
    <name evidence="3" type="ORF">UFOPK3674_01624</name>
</gene>
<keyword evidence="2" id="KW-0456">Lyase</keyword>
<dbReference type="CDD" id="cd06558">
    <property type="entry name" value="crotonase-like"/>
    <property type="match status" value="1"/>
</dbReference>
<dbReference type="GO" id="GO:0006635">
    <property type="term" value="P:fatty acid beta-oxidation"/>
    <property type="evidence" value="ECO:0007669"/>
    <property type="project" value="TreeGrafter"/>
</dbReference>
<dbReference type="PANTHER" id="PTHR11941">
    <property type="entry name" value="ENOYL-COA HYDRATASE-RELATED"/>
    <property type="match status" value="1"/>
</dbReference>
<evidence type="ECO:0000256" key="1">
    <source>
        <dbReference type="ARBA" id="ARBA00023098"/>
    </source>
</evidence>
<dbReference type="GO" id="GO:0016829">
    <property type="term" value="F:lyase activity"/>
    <property type="evidence" value="ECO:0007669"/>
    <property type="project" value="UniProtKB-KW"/>
</dbReference>
<dbReference type="Pfam" id="PF00378">
    <property type="entry name" value="ECH_1"/>
    <property type="match status" value="1"/>
</dbReference>
<dbReference type="AlphaFoldDB" id="A0A6J7J416"/>
<keyword evidence="1" id="KW-0443">Lipid metabolism</keyword>
<organism evidence="3">
    <name type="scientific">freshwater metagenome</name>
    <dbReference type="NCBI Taxonomy" id="449393"/>
    <lineage>
        <taxon>unclassified sequences</taxon>
        <taxon>metagenomes</taxon>
        <taxon>ecological metagenomes</taxon>
    </lineage>
</organism>
<dbReference type="SUPFAM" id="SSF52096">
    <property type="entry name" value="ClpP/crotonase"/>
    <property type="match status" value="1"/>
</dbReference>